<feature type="non-terminal residue" evidence="1">
    <location>
        <position position="1"/>
    </location>
</feature>
<proteinExistence type="predicted"/>
<reference evidence="1" key="1">
    <citation type="submission" date="2018-05" db="EMBL/GenBank/DDBJ databases">
        <title>Draft genome of Mucuna pruriens seed.</title>
        <authorList>
            <person name="Nnadi N.E."/>
            <person name="Vos R."/>
            <person name="Hasami M.H."/>
            <person name="Devisetty U.K."/>
            <person name="Aguiy J.C."/>
        </authorList>
    </citation>
    <scope>NUCLEOTIDE SEQUENCE [LARGE SCALE GENOMIC DNA]</scope>
    <source>
        <strain evidence="1">JCA_2017</strain>
    </source>
</reference>
<dbReference type="AlphaFoldDB" id="A0A371EJA7"/>
<sequence>MNILDNLRWMFHRLDVNKCWMNEFTASMHEFLQYTISQEKFQLQGEKLICPYNKCKLGYGLYEQGFMPNYYWWTNHNEKLPQFPPMMVEGSYYGSDEQRKEFSCYEQLIMDHV</sequence>
<accession>A0A371EJA7</accession>
<evidence type="ECO:0000313" key="1">
    <source>
        <dbReference type="EMBL" id="RDX66137.1"/>
    </source>
</evidence>
<dbReference type="STRING" id="157652.A0A371EJA7"/>
<evidence type="ECO:0000313" key="2">
    <source>
        <dbReference type="Proteomes" id="UP000257109"/>
    </source>
</evidence>
<name>A0A371EJA7_MUCPR</name>
<protein>
    <recommendedName>
        <fullName evidence="3">Transposase-associated domain-containing protein</fullName>
    </recommendedName>
</protein>
<gene>
    <name evidence="1" type="ORF">CR513_55133</name>
</gene>
<evidence type="ECO:0008006" key="3">
    <source>
        <dbReference type="Google" id="ProtNLM"/>
    </source>
</evidence>
<dbReference type="EMBL" id="QJKJ01013577">
    <property type="protein sequence ID" value="RDX66137.1"/>
    <property type="molecule type" value="Genomic_DNA"/>
</dbReference>
<dbReference type="Proteomes" id="UP000257109">
    <property type="component" value="Unassembled WGS sequence"/>
</dbReference>
<comment type="caution">
    <text evidence="1">The sequence shown here is derived from an EMBL/GenBank/DDBJ whole genome shotgun (WGS) entry which is preliminary data.</text>
</comment>
<dbReference type="OrthoDB" id="1411153at2759"/>
<keyword evidence="2" id="KW-1185">Reference proteome</keyword>
<organism evidence="1 2">
    <name type="scientific">Mucuna pruriens</name>
    <name type="common">Velvet bean</name>
    <name type="synonym">Dolichos pruriens</name>
    <dbReference type="NCBI Taxonomy" id="157652"/>
    <lineage>
        <taxon>Eukaryota</taxon>
        <taxon>Viridiplantae</taxon>
        <taxon>Streptophyta</taxon>
        <taxon>Embryophyta</taxon>
        <taxon>Tracheophyta</taxon>
        <taxon>Spermatophyta</taxon>
        <taxon>Magnoliopsida</taxon>
        <taxon>eudicotyledons</taxon>
        <taxon>Gunneridae</taxon>
        <taxon>Pentapetalae</taxon>
        <taxon>rosids</taxon>
        <taxon>fabids</taxon>
        <taxon>Fabales</taxon>
        <taxon>Fabaceae</taxon>
        <taxon>Papilionoideae</taxon>
        <taxon>50 kb inversion clade</taxon>
        <taxon>NPAAA clade</taxon>
        <taxon>indigoferoid/millettioid clade</taxon>
        <taxon>Phaseoleae</taxon>
        <taxon>Mucuna</taxon>
    </lineage>
</organism>